<protein>
    <recommendedName>
        <fullName evidence="9">Rx N-terminal domain-containing protein</fullName>
    </recommendedName>
</protein>
<evidence type="ECO:0000259" key="6">
    <source>
        <dbReference type="Pfam" id="PF23247"/>
    </source>
</evidence>
<dbReference type="InterPro" id="IPR038005">
    <property type="entry name" value="RX-like_CC"/>
</dbReference>
<dbReference type="EMBL" id="OIVN01005591">
    <property type="protein sequence ID" value="SPD23226.1"/>
    <property type="molecule type" value="Genomic_DNA"/>
</dbReference>
<dbReference type="Gene3D" id="3.80.10.10">
    <property type="entry name" value="Ribonuclease Inhibitor"/>
    <property type="match status" value="1"/>
</dbReference>
<dbReference type="PRINTS" id="PR00364">
    <property type="entry name" value="DISEASERSIST"/>
</dbReference>
<feature type="domain" description="Disease resistance N-terminal" evidence="5">
    <location>
        <begin position="12"/>
        <end position="97"/>
    </location>
</feature>
<dbReference type="InterPro" id="IPR032675">
    <property type="entry name" value="LRR_dom_sf"/>
</dbReference>
<accession>A0A2N9IBE3</accession>
<evidence type="ECO:0000259" key="5">
    <source>
        <dbReference type="Pfam" id="PF18052"/>
    </source>
</evidence>
<dbReference type="InterPro" id="IPR036388">
    <property type="entry name" value="WH-like_DNA-bd_sf"/>
</dbReference>
<proteinExistence type="predicted"/>
<keyword evidence="2" id="KW-0547">Nucleotide-binding</keyword>
<evidence type="ECO:0000256" key="4">
    <source>
        <dbReference type="ARBA" id="ARBA00022840"/>
    </source>
</evidence>
<dbReference type="CDD" id="cd14798">
    <property type="entry name" value="RX-CC_like"/>
    <property type="match status" value="1"/>
</dbReference>
<evidence type="ECO:0000259" key="7">
    <source>
        <dbReference type="Pfam" id="PF23559"/>
    </source>
</evidence>
<dbReference type="SUPFAM" id="SSF52540">
    <property type="entry name" value="P-loop containing nucleoside triphosphate hydrolases"/>
    <property type="match status" value="2"/>
</dbReference>
<dbReference type="PANTHER" id="PTHR36766:SF61">
    <property type="entry name" value="NB-ARC DOMAIN DISEASE RESISTANCE PROTEIN"/>
    <property type="match status" value="1"/>
</dbReference>
<dbReference type="Pfam" id="PF18052">
    <property type="entry name" value="Rx_N"/>
    <property type="match status" value="1"/>
</dbReference>
<evidence type="ECO:0000256" key="1">
    <source>
        <dbReference type="ARBA" id="ARBA00022737"/>
    </source>
</evidence>
<dbReference type="Pfam" id="PF23559">
    <property type="entry name" value="WHD_DRP"/>
    <property type="match status" value="1"/>
</dbReference>
<dbReference type="FunFam" id="1.10.10.10:FF:000322">
    <property type="entry name" value="Probable disease resistance protein At1g63360"/>
    <property type="match status" value="1"/>
</dbReference>
<sequence>MAEIGYGIAVKVLEQLGSLTYQEVSSAWGVRSDLTKLEGTVSAIKAVLLDAEEKQASDHRLNHWLGQLNDVLHDAENVLDEFHYQVLQKEVMERYGSTSQKVSDFFSSSIPLEMAHNIKGIRERVDDIAADKDKFNLAQGLEDRKIINIHKRRDMTHSFVLPQNVIGRGDDKENIINILMNPDASRNVGVIPIIGIGGLGKTTLASKILVTTRNNSVATIMGTAPTYNLHGLSPENCLSLFEKLAFKEGEANQHRNLLEIGEEIVKKCKGVPLAVRTLADLLYSKVDEREWKFVRDNEIWNLEQEDGDILAALRLSYNQLPFHLKQCFAYCSLFPKDYEFKSIELIQFWMAHEILQPHGNKEMEDVGDLYIKQLWSRSFFQDVDMRNFMYYTFKMHDLVHDLALSIAQDGVQEVPTHLTEVGWSSDHSFPKNYTNVLSWNMHLEIQDGWMPYHLQTLVLDRCPFLTSLSLSTNHLTTLEILRIHDCGNLSLIEGEDNQNLKLSLKKLYLKRLQKVVVLPQWLQGSANTLQHLKIEDCDNFAAFPEWLPSLTSLQTLKITNCPKLSSLPEGMQHITTLRELRIEGCPELSRKCRQEDRLKIAHVPHIHLSDASVERQLSRKSFDEFRDWHNKDAFSSGIHHLFVRCHTFASRT</sequence>
<dbReference type="InterPro" id="IPR058922">
    <property type="entry name" value="WHD_DRP"/>
</dbReference>
<organism evidence="8">
    <name type="scientific">Fagus sylvatica</name>
    <name type="common">Beechnut</name>
    <dbReference type="NCBI Taxonomy" id="28930"/>
    <lineage>
        <taxon>Eukaryota</taxon>
        <taxon>Viridiplantae</taxon>
        <taxon>Streptophyta</taxon>
        <taxon>Embryophyta</taxon>
        <taxon>Tracheophyta</taxon>
        <taxon>Spermatophyta</taxon>
        <taxon>Magnoliopsida</taxon>
        <taxon>eudicotyledons</taxon>
        <taxon>Gunneridae</taxon>
        <taxon>Pentapetalae</taxon>
        <taxon>rosids</taxon>
        <taxon>fabids</taxon>
        <taxon>Fagales</taxon>
        <taxon>Fagaceae</taxon>
        <taxon>Fagus</taxon>
    </lineage>
</organism>
<dbReference type="GO" id="GO:0051707">
    <property type="term" value="P:response to other organism"/>
    <property type="evidence" value="ECO:0007669"/>
    <property type="project" value="UniProtKB-ARBA"/>
</dbReference>
<dbReference type="GO" id="GO:0043531">
    <property type="term" value="F:ADP binding"/>
    <property type="evidence" value="ECO:0007669"/>
    <property type="project" value="InterPro"/>
</dbReference>
<feature type="domain" description="Disease resistance protein At4g27190-like leucine-rich repeats" evidence="6">
    <location>
        <begin position="439"/>
        <end position="561"/>
    </location>
</feature>
<evidence type="ECO:0008006" key="9">
    <source>
        <dbReference type="Google" id="ProtNLM"/>
    </source>
</evidence>
<evidence type="ECO:0000256" key="2">
    <source>
        <dbReference type="ARBA" id="ARBA00022741"/>
    </source>
</evidence>
<dbReference type="Gene3D" id="1.10.10.10">
    <property type="entry name" value="Winged helix-like DNA-binding domain superfamily/Winged helix DNA-binding domain"/>
    <property type="match status" value="1"/>
</dbReference>
<dbReference type="GO" id="GO:0005524">
    <property type="term" value="F:ATP binding"/>
    <property type="evidence" value="ECO:0007669"/>
    <property type="project" value="UniProtKB-KW"/>
</dbReference>
<dbReference type="AlphaFoldDB" id="A0A2N9IBE3"/>
<keyword evidence="4" id="KW-0067">ATP-binding</keyword>
<dbReference type="Gene3D" id="1.20.5.4130">
    <property type="match status" value="1"/>
</dbReference>
<dbReference type="InterPro" id="IPR041118">
    <property type="entry name" value="Rx_N"/>
</dbReference>
<keyword evidence="3" id="KW-0611">Plant defense</keyword>
<feature type="domain" description="Disease resistance protein winged helix" evidence="7">
    <location>
        <begin position="333"/>
        <end position="403"/>
    </location>
</feature>
<dbReference type="InterPro" id="IPR027417">
    <property type="entry name" value="P-loop_NTPase"/>
</dbReference>
<dbReference type="PANTHER" id="PTHR36766">
    <property type="entry name" value="PLANT BROAD-SPECTRUM MILDEW RESISTANCE PROTEIN RPW8"/>
    <property type="match status" value="1"/>
</dbReference>
<dbReference type="Gene3D" id="1.10.8.430">
    <property type="entry name" value="Helical domain of apoptotic protease-activating factors"/>
    <property type="match status" value="1"/>
</dbReference>
<reference evidence="8" key="1">
    <citation type="submission" date="2018-02" db="EMBL/GenBank/DDBJ databases">
        <authorList>
            <person name="Cohen D.B."/>
            <person name="Kent A.D."/>
        </authorList>
    </citation>
    <scope>NUCLEOTIDE SEQUENCE</scope>
</reference>
<gene>
    <name evidence="8" type="ORF">FSB_LOCUS51108</name>
</gene>
<dbReference type="GO" id="GO:0006952">
    <property type="term" value="P:defense response"/>
    <property type="evidence" value="ECO:0007669"/>
    <property type="project" value="UniProtKB-KW"/>
</dbReference>
<dbReference type="SUPFAM" id="SSF52058">
    <property type="entry name" value="L domain-like"/>
    <property type="match status" value="1"/>
</dbReference>
<evidence type="ECO:0000313" key="8">
    <source>
        <dbReference type="EMBL" id="SPD23226.1"/>
    </source>
</evidence>
<name>A0A2N9IBE3_FAGSY</name>
<dbReference type="InterPro" id="IPR042197">
    <property type="entry name" value="Apaf_helical"/>
</dbReference>
<evidence type="ECO:0000256" key="3">
    <source>
        <dbReference type="ARBA" id="ARBA00022821"/>
    </source>
</evidence>
<dbReference type="Gene3D" id="3.40.50.300">
    <property type="entry name" value="P-loop containing nucleotide triphosphate hydrolases"/>
    <property type="match status" value="1"/>
</dbReference>
<dbReference type="InterPro" id="IPR057135">
    <property type="entry name" value="At4g27190-like_LRR"/>
</dbReference>
<keyword evidence="1" id="KW-0677">Repeat</keyword>
<dbReference type="Pfam" id="PF23247">
    <property type="entry name" value="LRR_RPS2"/>
    <property type="match status" value="1"/>
</dbReference>